<evidence type="ECO:0000313" key="5">
    <source>
        <dbReference type="Proteomes" id="UP000215914"/>
    </source>
</evidence>
<dbReference type="InterPro" id="IPR036047">
    <property type="entry name" value="F-box-like_dom_sf"/>
</dbReference>
<name>A0A251VA35_HELAN</name>
<evidence type="ECO:0000259" key="2">
    <source>
        <dbReference type="Pfam" id="PF08268"/>
    </source>
</evidence>
<dbReference type="InParanoid" id="A0A251VA35"/>
<feature type="domain" description="F-box associated beta-propeller type 3" evidence="2">
    <location>
        <begin position="96"/>
        <end position="241"/>
    </location>
</feature>
<reference evidence="3" key="3">
    <citation type="submission" date="2020-06" db="EMBL/GenBank/DDBJ databases">
        <title>Helianthus annuus Genome sequencing and assembly Release 2.</title>
        <authorList>
            <person name="Gouzy J."/>
            <person name="Langlade N."/>
            <person name="Munos S."/>
        </authorList>
    </citation>
    <scope>NUCLEOTIDE SEQUENCE</scope>
    <source>
        <tissue evidence="3">Leaves</tissue>
    </source>
</reference>
<dbReference type="CDD" id="cd22157">
    <property type="entry name" value="F-box_AtFBW1-like"/>
    <property type="match status" value="1"/>
</dbReference>
<dbReference type="STRING" id="4232.A0A251VA35"/>
<dbReference type="EMBL" id="CM007892">
    <property type="protein sequence ID" value="OTG31481.1"/>
    <property type="molecule type" value="Genomic_DNA"/>
</dbReference>
<gene>
    <name evidence="4" type="ORF">HannXRQ_Chr03g0076111</name>
    <name evidence="3" type="ORF">HanXRQr2_Chr03g0116711</name>
</gene>
<reference evidence="4" key="2">
    <citation type="submission" date="2017-02" db="EMBL/GenBank/DDBJ databases">
        <title>Sunflower complete genome.</title>
        <authorList>
            <person name="Langlade N."/>
            <person name="Munos S."/>
        </authorList>
    </citation>
    <scope>NUCLEOTIDE SEQUENCE [LARGE SCALE GENOMIC DNA]</scope>
    <source>
        <tissue evidence="4">Leaves</tissue>
    </source>
</reference>
<dbReference type="Proteomes" id="UP000215914">
    <property type="component" value="Chromosome 3"/>
</dbReference>
<protein>
    <submittedName>
        <fullName evidence="3 4">F-box domain-containing protein</fullName>
    </submittedName>
</protein>
<dbReference type="SUPFAM" id="SSF81383">
    <property type="entry name" value="F-box domain"/>
    <property type="match status" value="1"/>
</dbReference>
<proteinExistence type="predicted"/>
<dbReference type="Gene3D" id="1.20.1280.50">
    <property type="match status" value="1"/>
</dbReference>
<sequence>MVNKLRVTHESGAIVGSNDDLLTEILRRLPFTSVFRFKSVSKHWHSLLSHRSFTLLYDNVPVSPGLFLHDLYIPFDLKNPSPPPFRTRDFYPNRDFGIMQSCNGLLLCCSRRKYYVVNPTTKKFAIIPSVIGGSDARRTIGFEGFMGLAYHRADLHYKVVCLRDVSRYGRLFQIQIYSSNTGKWRISKQSIRASDYPGDSTLFCFVVYWNGAMHWIPGVDLVYFKLDQEKLKMMSLPERDLSSPRDEAPLYFGESGGHLHLVESISRKHRSRLNVYEMLSDYSGWVIKYQVELDELRPLYNNSRGVGNYRLFEVFDVVRGEDEEESAFMVVKIQDKIIRYNFVNKSYEHIFDLPSHLCNQGIGYNNVHRYIPMLSSF</sequence>
<evidence type="ECO:0000313" key="3">
    <source>
        <dbReference type="EMBL" id="KAF5814929.1"/>
    </source>
</evidence>
<evidence type="ECO:0000313" key="4">
    <source>
        <dbReference type="EMBL" id="OTG31481.1"/>
    </source>
</evidence>
<dbReference type="Pfam" id="PF08268">
    <property type="entry name" value="FBA_3"/>
    <property type="match status" value="1"/>
</dbReference>
<dbReference type="AlphaFoldDB" id="A0A251VA35"/>
<dbReference type="OrthoDB" id="605328at2759"/>
<dbReference type="FunCoup" id="A0A251VA35">
    <property type="interactions" value="1817"/>
</dbReference>
<dbReference type="InterPro" id="IPR055290">
    <property type="entry name" value="At3g26010-like"/>
</dbReference>
<dbReference type="Gramene" id="mRNA:HanXRQr2_Chr03g0116711">
    <property type="protein sequence ID" value="CDS:HanXRQr2_Chr03g0116711.1"/>
    <property type="gene ID" value="HanXRQr2_Chr03g0116711"/>
</dbReference>
<dbReference type="OMA" id="FFAEINH"/>
<dbReference type="InterPro" id="IPR017451">
    <property type="entry name" value="F-box-assoc_interact_dom"/>
</dbReference>
<dbReference type="Pfam" id="PF00646">
    <property type="entry name" value="F-box"/>
    <property type="match status" value="1"/>
</dbReference>
<dbReference type="InterPro" id="IPR001810">
    <property type="entry name" value="F-box_dom"/>
</dbReference>
<dbReference type="PANTHER" id="PTHR35546:SF115">
    <property type="entry name" value="F-BOX DOMAIN-CONTAINING PROTEIN"/>
    <property type="match status" value="1"/>
</dbReference>
<evidence type="ECO:0000259" key="1">
    <source>
        <dbReference type="Pfam" id="PF00646"/>
    </source>
</evidence>
<accession>A0A251VA35</accession>
<keyword evidence="5" id="KW-1185">Reference proteome</keyword>
<feature type="domain" description="F-box" evidence="1">
    <location>
        <begin position="19"/>
        <end position="54"/>
    </location>
</feature>
<dbReference type="EMBL" id="MNCJ02000318">
    <property type="protein sequence ID" value="KAF5814929.1"/>
    <property type="molecule type" value="Genomic_DNA"/>
</dbReference>
<dbReference type="NCBIfam" id="TIGR01640">
    <property type="entry name" value="F_box_assoc_1"/>
    <property type="match status" value="1"/>
</dbReference>
<reference evidence="3 5" key="1">
    <citation type="journal article" date="2017" name="Nature">
        <title>The sunflower genome provides insights into oil metabolism, flowering and Asterid evolution.</title>
        <authorList>
            <person name="Badouin H."/>
            <person name="Gouzy J."/>
            <person name="Grassa C.J."/>
            <person name="Murat F."/>
            <person name="Staton S.E."/>
            <person name="Cottret L."/>
            <person name="Lelandais-Briere C."/>
            <person name="Owens G.L."/>
            <person name="Carrere S."/>
            <person name="Mayjonade B."/>
            <person name="Legrand L."/>
            <person name="Gill N."/>
            <person name="Kane N.C."/>
            <person name="Bowers J.E."/>
            <person name="Hubner S."/>
            <person name="Bellec A."/>
            <person name="Berard A."/>
            <person name="Berges H."/>
            <person name="Blanchet N."/>
            <person name="Boniface M.C."/>
            <person name="Brunel D."/>
            <person name="Catrice O."/>
            <person name="Chaidir N."/>
            <person name="Claudel C."/>
            <person name="Donnadieu C."/>
            <person name="Faraut T."/>
            <person name="Fievet G."/>
            <person name="Helmstetter N."/>
            <person name="King M."/>
            <person name="Knapp S.J."/>
            <person name="Lai Z."/>
            <person name="Le Paslier M.C."/>
            <person name="Lippi Y."/>
            <person name="Lorenzon L."/>
            <person name="Mandel J.R."/>
            <person name="Marage G."/>
            <person name="Marchand G."/>
            <person name="Marquand E."/>
            <person name="Bret-Mestries E."/>
            <person name="Morien E."/>
            <person name="Nambeesan S."/>
            <person name="Nguyen T."/>
            <person name="Pegot-Espagnet P."/>
            <person name="Pouilly N."/>
            <person name="Raftis F."/>
            <person name="Sallet E."/>
            <person name="Schiex T."/>
            <person name="Thomas J."/>
            <person name="Vandecasteele C."/>
            <person name="Vares D."/>
            <person name="Vear F."/>
            <person name="Vautrin S."/>
            <person name="Crespi M."/>
            <person name="Mangin B."/>
            <person name="Burke J.M."/>
            <person name="Salse J."/>
            <person name="Munos S."/>
            <person name="Vincourt P."/>
            <person name="Rieseberg L.H."/>
            <person name="Langlade N.B."/>
        </authorList>
    </citation>
    <scope>NUCLEOTIDE SEQUENCE [LARGE SCALE GENOMIC DNA]</scope>
    <source>
        <strain evidence="5">cv. SF193</strain>
        <tissue evidence="3">Leaves</tissue>
    </source>
</reference>
<dbReference type="InterPro" id="IPR013187">
    <property type="entry name" value="F-box-assoc_dom_typ3"/>
</dbReference>
<organism evidence="4 5">
    <name type="scientific">Helianthus annuus</name>
    <name type="common">Common sunflower</name>
    <dbReference type="NCBI Taxonomy" id="4232"/>
    <lineage>
        <taxon>Eukaryota</taxon>
        <taxon>Viridiplantae</taxon>
        <taxon>Streptophyta</taxon>
        <taxon>Embryophyta</taxon>
        <taxon>Tracheophyta</taxon>
        <taxon>Spermatophyta</taxon>
        <taxon>Magnoliopsida</taxon>
        <taxon>eudicotyledons</taxon>
        <taxon>Gunneridae</taxon>
        <taxon>Pentapetalae</taxon>
        <taxon>asterids</taxon>
        <taxon>campanulids</taxon>
        <taxon>Asterales</taxon>
        <taxon>Asteraceae</taxon>
        <taxon>Asteroideae</taxon>
        <taxon>Heliantheae alliance</taxon>
        <taxon>Heliantheae</taxon>
        <taxon>Helianthus</taxon>
    </lineage>
</organism>
<dbReference type="PANTHER" id="PTHR35546">
    <property type="entry name" value="F-BOX PROTEIN INTERACTION DOMAIN PROTEIN-RELATED"/>
    <property type="match status" value="1"/>
</dbReference>